<feature type="region of interest" description="Disordered" evidence="6">
    <location>
        <begin position="1"/>
        <end position="20"/>
    </location>
</feature>
<gene>
    <name evidence="8" type="ORF">GCM10009727_26130</name>
</gene>
<dbReference type="PROSITE" id="PS00059">
    <property type="entry name" value="ADH_ZINC"/>
    <property type="match status" value="1"/>
</dbReference>
<dbReference type="InterPro" id="IPR002328">
    <property type="entry name" value="ADH_Zn_CS"/>
</dbReference>
<dbReference type="InterPro" id="IPR020843">
    <property type="entry name" value="ER"/>
</dbReference>
<dbReference type="InterPro" id="IPR011032">
    <property type="entry name" value="GroES-like_sf"/>
</dbReference>
<evidence type="ECO:0000256" key="2">
    <source>
        <dbReference type="ARBA" id="ARBA00022723"/>
    </source>
</evidence>
<keyword evidence="9" id="KW-1185">Reference proteome</keyword>
<comment type="cofactor">
    <cofactor evidence="1 5">
        <name>Zn(2+)</name>
        <dbReference type="ChEBI" id="CHEBI:29105"/>
    </cofactor>
</comment>
<dbReference type="SUPFAM" id="SSF50129">
    <property type="entry name" value="GroES-like"/>
    <property type="match status" value="1"/>
</dbReference>
<organism evidence="8 9">
    <name type="scientific">Actinomadura napierensis</name>
    <dbReference type="NCBI Taxonomy" id="267854"/>
    <lineage>
        <taxon>Bacteria</taxon>
        <taxon>Bacillati</taxon>
        <taxon>Actinomycetota</taxon>
        <taxon>Actinomycetes</taxon>
        <taxon>Streptosporangiales</taxon>
        <taxon>Thermomonosporaceae</taxon>
        <taxon>Actinomadura</taxon>
    </lineage>
</organism>
<feature type="domain" description="Enoyl reductase (ER)" evidence="7">
    <location>
        <begin position="27"/>
        <end position="363"/>
    </location>
</feature>
<dbReference type="Proteomes" id="UP001501020">
    <property type="component" value="Unassembled WGS sequence"/>
</dbReference>
<keyword evidence="4" id="KW-0560">Oxidoreductase</keyword>
<evidence type="ECO:0000313" key="9">
    <source>
        <dbReference type="Proteomes" id="UP001501020"/>
    </source>
</evidence>
<dbReference type="InterPro" id="IPR036291">
    <property type="entry name" value="NAD(P)-bd_dom_sf"/>
</dbReference>
<protein>
    <submittedName>
        <fullName evidence="8">Zinc-binding dehydrogenase</fullName>
    </submittedName>
</protein>
<dbReference type="PANTHER" id="PTHR43401:SF2">
    <property type="entry name" value="L-THREONINE 3-DEHYDROGENASE"/>
    <property type="match status" value="1"/>
</dbReference>
<dbReference type="InterPro" id="IPR013149">
    <property type="entry name" value="ADH-like_C"/>
</dbReference>
<evidence type="ECO:0000256" key="4">
    <source>
        <dbReference type="ARBA" id="ARBA00023002"/>
    </source>
</evidence>
<keyword evidence="3 5" id="KW-0862">Zinc</keyword>
<evidence type="ECO:0000256" key="1">
    <source>
        <dbReference type="ARBA" id="ARBA00001947"/>
    </source>
</evidence>
<proteinExistence type="inferred from homology"/>
<dbReference type="PANTHER" id="PTHR43401">
    <property type="entry name" value="L-THREONINE 3-DEHYDROGENASE"/>
    <property type="match status" value="1"/>
</dbReference>
<evidence type="ECO:0000256" key="6">
    <source>
        <dbReference type="SAM" id="MobiDB-lite"/>
    </source>
</evidence>
<dbReference type="Pfam" id="PF00107">
    <property type="entry name" value="ADH_zinc_N"/>
    <property type="match status" value="1"/>
</dbReference>
<dbReference type="SUPFAM" id="SSF51735">
    <property type="entry name" value="NAD(P)-binding Rossmann-fold domains"/>
    <property type="match status" value="1"/>
</dbReference>
<dbReference type="InterPro" id="IPR013154">
    <property type="entry name" value="ADH-like_N"/>
</dbReference>
<comment type="caution">
    <text evidence="8">The sequence shown here is derived from an EMBL/GenBank/DDBJ whole genome shotgun (WGS) entry which is preliminary data.</text>
</comment>
<evidence type="ECO:0000256" key="5">
    <source>
        <dbReference type="RuleBase" id="RU361277"/>
    </source>
</evidence>
<keyword evidence="2 5" id="KW-0479">Metal-binding</keyword>
<reference evidence="9" key="1">
    <citation type="journal article" date="2019" name="Int. J. Syst. Evol. Microbiol.">
        <title>The Global Catalogue of Microorganisms (GCM) 10K type strain sequencing project: providing services to taxonomists for standard genome sequencing and annotation.</title>
        <authorList>
            <consortium name="The Broad Institute Genomics Platform"/>
            <consortium name="The Broad Institute Genome Sequencing Center for Infectious Disease"/>
            <person name="Wu L."/>
            <person name="Ma J."/>
        </authorList>
    </citation>
    <scope>NUCLEOTIDE SEQUENCE [LARGE SCALE GENOMIC DNA]</scope>
    <source>
        <strain evidence="9">JCM 13850</strain>
    </source>
</reference>
<dbReference type="Pfam" id="PF08240">
    <property type="entry name" value="ADH_N"/>
    <property type="match status" value="1"/>
</dbReference>
<dbReference type="SMART" id="SM00829">
    <property type="entry name" value="PKS_ER"/>
    <property type="match status" value="1"/>
</dbReference>
<dbReference type="InterPro" id="IPR050129">
    <property type="entry name" value="Zn_alcohol_dh"/>
</dbReference>
<sequence>MVTVTSTTRPAVPGGKPERMEGVFLPGDSTAVLRGFPVPEPGHGQVLIEVGASGICGSDIGYIYREYKGYRGVDGPAYRGVIAGHEPSGRIVAAGPGVRRFGVGDRVIVYHIVGCGLCDNCRRGHYISCNSGRESYGWQRDGGHAPFLLAEERTCVPLPDELSYVDGALIACGFGTAYEGLRRAGVSGDTDLLVVGLGPVGLAAGMIGRGMGARKVIGVEPSGARREWAGTLGVFDATLPAGDGAAEAVADLTGRGGAGVTIDCSGTRPGRSLALEAAAEWGHVSLVGEGGDLRTEVSDTLLHKQLTIHASWVTSLPAMSELARNLVDWGLRPEKAVSDVFPLSRADEAYALAAGTSKGKVVLVPDAAQ</sequence>
<evidence type="ECO:0000313" key="8">
    <source>
        <dbReference type="EMBL" id="GAA2133004.1"/>
    </source>
</evidence>
<dbReference type="EMBL" id="BAAAMR010000018">
    <property type="protein sequence ID" value="GAA2133004.1"/>
    <property type="molecule type" value="Genomic_DNA"/>
</dbReference>
<accession>A0ABP5KQW8</accession>
<dbReference type="CDD" id="cd08239">
    <property type="entry name" value="THR_DH_like"/>
    <property type="match status" value="1"/>
</dbReference>
<evidence type="ECO:0000259" key="7">
    <source>
        <dbReference type="SMART" id="SM00829"/>
    </source>
</evidence>
<dbReference type="Gene3D" id="3.90.180.10">
    <property type="entry name" value="Medium-chain alcohol dehydrogenases, catalytic domain"/>
    <property type="match status" value="1"/>
</dbReference>
<evidence type="ECO:0000256" key="3">
    <source>
        <dbReference type="ARBA" id="ARBA00022833"/>
    </source>
</evidence>
<name>A0ABP5KQW8_9ACTN</name>
<comment type="similarity">
    <text evidence="5">Belongs to the zinc-containing alcohol dehydrogenase family.</text>
</comment>